<evidence type="ECO:0000313" key="3">
    <source>
        <dbReference type="Proteomes" id="UP000441399"/>
    </source>
</evidence>
<dbReference type="InterPro" id="IPR051260">
    <property type="entry name" value="Diverse_substr_monoxygenases"/>
</dbReference>
<name>A0A5S9QNF2_9GAMM</name>
<dbReference type="NCBIfam" id="TIGR03619">
    <property type="entry name" value="F420_Rv2161c"/>
    <property type="match status" value="1"/>
</dbReference>
<dbReference type="InterPro" id="IPR019921">
    <property type="entry name" value="Lucif-like_OxRdtase_Rv2161c"/>
</dbReference>
<dbReference type="AlphaFoldDB" id="A0A5S9QNF2"/>
<dbReference type="OrthoDB" id="7054686at2"/>
<proteinExistence type="predicted"/>
<reference evidence="2 3" key="1">
    <citation type="submission" date="2019-11" db="EMBL/GenBank/DDBJ databases">
        <authorList>
            <person name="Holert J."/>
        </authorList>
    </citation>
    <scope>NUCLEOTIDE SEQUENCE [LARGE SCALE GENOMIC DNA]</scope>
    <source>
        <strain evidence="2">SB11_3</strain>
    </source>
</reference>
<dbReference type="SUPFAM" id="SSF51679">
    <property type="entry name" value="Bacterial luciferase-like"/>
    <property type="match status" value="1"/>
</dbReference>
<dbReference type="InterPro" id="IPR011251">
    <property type="entry name" value="Luciferase-like_dom"/>
</dbReference>
<dbReference type="EMBL" id="CACSIO010000034">
    <property type="protein sequence ID" value="CAA0119558.1"/>
    <property type="molecule type" value="Genomic_DNA"/>
</dbReference>
<dbReference type="Gene3D" id="3.20.20.30">
    <property type="entry name" value="Luciferase-like domain"/>
    <property type="match status" value="1"/>
</dbReference>
<dbReference type="PANTHER" id="PTHR30011">
    <property type="entry name" value="ALKANESULFONATE MONOOXYGENASE-RELATED"/>
    <property type="match status" value="1"/>
</dbReference>
<evidence type="ECO:0000259" key="1">
    <source>
        <dbReference type="Pfam" id="PF00296"/>
    </source>
</evidence>
<sequence length="290" mass="32470">MRFAYHACMCPPEQYPELAVAAEENGFDGFTLPDSICYPKVADTKYPYNADGSRNFLEGTPFLEPFVAIPYMAAITKKLRFTTSVVKLPIRNPVLVAKQLTSMNVLTQNRFAFGVGISPWVEDFDICGEPWKGRGKRMDEMIDIIRGLHSGEYYGFEGDFYNIPEIKMNPVPTKQTPILIGGHAELALKRAARIGDGWIHAGGDTETLTGYIQRLNQLRQEFGTDQKPFEVHAITADAYSAEGVEKLEEAGVTECIIGFRDAYAGKQDDTSVEDKINMMKWFADNIISKQ</sequence>
<feature type="domain" description="Luciferase-like" evidence="1">
    <location>
        <begin position="13"/>
        <end position="251"/>
    </location>
</feature>
<dbReference type="PANTHER" id="PTHR30011:SF32">
    <property type="entry name" value="CONSERVED PROTEIN"/>
    <property type="match status" value="1"/>
</dbReference>
<dbReference type="Proteomes" id="UP000441399">
    <property type="component" value="Unassembled WGS sequence"/>
</dbReference>
<dbReference type="GO" id="GO:0016705">
    <property type="term" value="F:oxidoreductase activity, acting on paired donors, with incorporation or reduction of molecular oxygen"/>
    <property type="evidence" value="ECO:0007669"/>
    <property type="project" value="InterPro"/>
</dbReference>
<accession>A0A5S9QNF2</accession>
<gene>
    <name evidence="2" type="ORF">OPDIPICF_02293</name>
</gene>
<protein>
    <recommendedName>
        <fullName evidence="1">Luciferase-like domain-containing protein</fullName>
    </recommendedName>
</protein>
<keyword evidence="3" id="KW-1185">Reference proteome</keyword>
<dbReference type="Pfam" id="PF00296">
    <property type="entry name" value="Bac_luciferase"/>
    <property type="match status" value="1"/>
</dbReference>
<dbReference type="CDD" id="cd01097">
    <property type="entry name" value="Tetrahydromethanopterin_reductase"/>
    <property type="match status" value="1"/>
</dbReference>
<organism evidence="2 3">
    <name type="scientific">BD1-7 clade bacterium</name>
    <dbReference type="NCBI Taxonomy" id="2029982"/>
    <lineage>
        <taxon>Bacteria</taxon>
        <taxon>Pseudomonadati</taxon>
        <taxon>Pseudomonadota</taxon>
        <taxon>Gammaproteobacteria</taxon>
        <taxon>Cellvibrionales</taxon>
        <taxon>Spongiibacteraceae</taxon>
        <taxon>BD1-7 clade</taxon>
    </lineage>
</organism>
<evidence type="ECO:0000313" key="2">
    <source>
        <dbReference type="EMBL" id="CAA0119558.1"/>
    </source>
</evidence>
<dbReference type="InterPro" id="IPR036661">
    <property type="entry name" value="Luciferase-like_sf"/>
</dbReference>